<comment type="caution">
    <text evidence="1">The sequence shown here is derived from an EMBL/GenBank/DDBJ whole genome shotgun (WGS) entry which is preliminary data.</text>
</comment>
<dbReference type="EMBL" id="PKFO01000004">
    <property type="protein sequence ID" value="PVH20827.1"/>
    <property type="molecule type" value="Genomic_DNA"/>
</dbReference>
<evidence type="ECO:0000313" key="1">
    <source>
        <dbReference type="EMBL" id="PVH20827.1"/>
    </source>
</evidence>
<evidence type="ECO:0000313" key="2">
    <source>
        <dbReference type="Proteomes" id="UP000244309"/>
    </source>
</evidence>
<sequence>MRLEEDGSWKVEDDNESSSYKVEHYLELKMKKYFKDHFKRWFEDGSKKKIKTKMVLRRRSRFEDEDMDLKKERRRLEEEDLEIREMLLVEMSSGAHLVVSIESSLDLSKTSYCRFDEKGLVNEEDDDLKGLGDGDFEVKAG</sequence>
<dbReference type="AlphaFoldDB" id="A0A2V1ARH4"/>
<keyword evidence="2" id="KW-1185">Reference proteome</keyword>
<protein>
    <submittedName>
        <fullName evidence="1">Uncharacterized protein</fullName>
    </submittedName>
</protein>
<dbReference type="RefSeq" id="XP_025341767.1">
    <property type="nucleotide sequence ID" value="XM_025487959.1"/>
</dbReference>
<gene>
    <name evidence="1" type="ORF">CXQ85_004335</name>
</gene>
<dbReference type="VEuPathDB" id="FungiDB:CXQ85_004335"/>
<dbReference type="Proteomes" id="UP000244309">
    <property type="component" value="Unassembled WGS sequence"/>
</dbReference>
<dbReference type="GeneID" id="37009665"/>
<organism evidence="1 2">
    <name type="scientific">Candidozyma haemuli</name>
    <dbReference type="NCBI Taxonomy" id="45357"/>
    <lineage>
        <taxon>Eukaryota</taxon>
        <taxon>Fungi</taxon>
        <taxon>Dikarya</taxon>
        <taxon>Ascomycota</taxon>
        <taxon>Saccharomycotina</taxon>
        <taxon>Pichiomycetes</taxon>
        <taxon>Metschnikowiaceae</taxon>
        <taxon>Candidozyma</taxon>
    </lineage>
</organism>
<proteinExistence type="predicted"/>
<reference evidence="1 2" key="1">
    <citation type="submission" date="2017-12" db="EMBL/GenBank/DDBJ databases">
        <title>Genome Sequence of a Multidrug-Resistant Candida haemulonii Isolate from a Patient with Chronic Leg Ulcers in Israel.</title>
        <authorList>
            <person name="Chow N.A."/>
            <person name="Gade L."/>
            <person name="Batra D."/>
            <person name="Rowe L.A."/>
            <person name="Ben-Ami R."/>
            <person name="Loparev V.N."/>
            <person name="Litvintseva A.P."/>
        </authorList>
    </citation>
    <scope>NUCLEOTIDE SEQUENCE [LARGE SCALE GENOMIC DNA]</scope>
    <source>
        <strain evidence="1 2">B11899</strain>
    </source>
</reference>
<name>A0A2V1ARH4_9ASCO</name>
<accession>A0A2V1ARH4</accession>